<proteinExistence type="predicted"/>
<reference evidence="10" key="3">
    <citation type="submission" date="2022-09" db="EMBL/GenBank/DDBJ databases">
        <title>Genomic of Burkholderia gladioli.</title>
        <authorList>
            <person name="Wu H."/>
        </authorList>
    </citation>
    <scope>NUCLEOTIDE SEQUENCE</scope>
    <source>
        <strain evidence="10">ZN-S4</strain>
    </source>
</reference>
<name>A0A095W5J4_BURGA</name>
<keyword evidence="6 8" id="KW-1133">Transmembrane helix</keyword>
<organism evidence="9 11">
    <name type="scientific">Burkholderia gladioli</name>
    <name type="common">Pseudomonas marginata</name>
    <name type="synonym">Phytomonas marginata</name>
    <dbReference type="NCBI Taxonomy" id="28095"/>
    <lineage>
        <taxon>Bacteria</taxon>
        <taxon>Pseudomonadati</taxon>
        <taxon>Pseudomonadota</taxon>
        <taxon>Betaproteobacteria</taxon>
        <taxon>Burkholderiales</taxon>
        <taxon>Burkholderiaceae</taxon>
        <taxon>Burkholderia</taxon>
    </lineage>
</organism>
<dbReference type="EMBL" id="PDDY01000004">
    <property type="protein sequence ID" value="PEH36546.1"/>
    <property type="molecule type" value="Genomic_DNA"/>
</dbReference>
<keyword evidence="3" id="KW-0488">Methylation</keyword>
<protein>
    <submittedName>
        <fullName evidence="9">General secretion pathway protein GspJ</fullName>
    </submittedName>
    <submittedName>
        <fullName evidence="10">Prepilin-type N-terminal cleavage/methylation domain-containing protein</fullName>
    </submittedName>
</protein>
<evidence type="ECO:0000256" key="6">
    <source>
        <dbReference type="ARBA" id="ARBA00022989"/>
    </source>
</evidence>
<dbReference type="PANTHER" id="PTHR39583:SF2">
    <property type="entry name" value="TYPE II SECRETION SYSTEM PROTEIN J"/>
    <property type="match status" value="1"/>
</dbReference>
<feature type="transmembrane region" description="Helical" evidence="8">
    <location>
        <begin position="21"/>
        <end position="44"/>
    </location>
</feature>
<evidence type="ECO:0000313" key="10">
    <source>
        <dbReference type="EMBL" id="UWX70241.1"/>
    </source>
</evidence>
<keyword evidence="2" id="KW-1003">Cell membrane</keyword>
<dbReference type="GeneID" id="66455944"/>
<dbReference type="InterPro" id="IPR051621">
    <property type="entry name" value="T2SS_protein_J"/>
</dbReference>
<dbReference type="NCBIfam" id="TIGR02532">
    <property type="entry name" value="IV_pilin_GFxxxE"/>
    <property type="match status" value="1"/>
</dbReference>
<dbReference type="InterPro" id="IPR012902">
    <property type="entry name" value="N_methyl_site"/>
</dbReference>
<sequence length="231" mass="25215">MKPIARSERRRPGGPRASRDSRGFTLIEMLIAITILAVLALLSWRGLDQVIRGRNHVEAVMEDERTFAQMFDQMRIDARRAVSDDEAGQPPVRVVGNTLQIVRRFDTPGGAPRIQIVRYLISSGRVVRYASPPISDARVLRSMLADGGVDGWSSVPLMRGVGAITARVYVPKVGWTINMPTADDALAKNNDALKQPIVGNGPPERSVTGLEVGIGATSLRVPIKRVFLVGE</sequence>
<evidence type="ECO:0000313" key="11">
    <source>
        <dbReference type="Proteomes" id="UP000220629"/>
    </source>
</evidence>
<evidence type="ECO:0000313" key="9">
    <source>
        <dbReference type="EMBL" id="PEH36546.1"/>
    </source>
</evidence>
<dbReference type="Pfam" id="PF07963">
    <property type="entry name" value="N_methyl"/>
    <property type="match status" value="1"/>
</dbReference>
<dbReference type="GO" id="GO:0005886">
    <property type="term" value="C:plasma membrane"/>
    <property type="evidence" value="ECO:0007669"/>
    <property type="project" value="UniProtKB-SubCell"/>
</dbReference>
<dbReference type="Proteomes" id="UP001059745">
    <property type="component" value="Chromosome 1"/>
</dbReference>
<dbReference type="PROSITE" id="PS00409">
    <property type="entry name" value="PROKAR_NTER_METHYL"/>
    <property type="match status" value="1"/>
</dbReference>
<evidence type="ECO:0000256" key="5">
    <source>
        <dbReference type="ARBA" id="ARBA00022692"/>
    </source>
</evidence>
<evidence type="ECO:0000256" key="4">
    <source>
        <dbReference type="ARBA" id="ARBA00022519"/>
    </source>
</evidence>
<reference evidence="11" key="2">
    <citation type="submission" date="2017-09" db="EMBL/GenBank/DDBJ databases">
        <title>FDA dAtabase for Regulatory Grade micrObial Sequences (FDA-ARGOS): Supporting development and validation of Infectious Disease Dx tests.</title>
        <authorList>
            <person name="Minogue T."/>
            <person name="Wolcott M."/>
            <person name="Wasieloski L."/>
            <person name="Aguilar W."/>
            <person name="Moore D."/>
            <person name="Tallon L."/>
            <person name="Sadzewicz L."/>
            <person name="Ott S."/>
            <person name="Zhao X."/>
            <person name="Nagaraj S."/>
            <person name="Vavikolanu K."/>
            <person name="Aluvathingal J."/>
            <person name="Nadendla S."/>
            <person name="Sichtig H."/>
        </authorList>
    </citation>
    <scope>NUCLEOTIDE SEQUENCE [LARGE SCALE GENOMIC DNA]</scope>
    <source>
        <strain evidence="11">FDAARGOS_390</strain>
    </source>
</reference>
<dbReference type="InterPro" id="IPR045584">
    <property type="entry name" value="Pilin-like"/>
</dbReference>
<reference evidence="9" key="1">
    <citation type="submission" date="2017-09" db="EMBL/GenBank/DDBJ databases">
        <title>FDA dAtabase for Regulatory Grade micrObial Sequences (FDA-ARGOS): Supporting development and validation of Infectious Disease Dx tests.</title>
        <authorList>
            <person name="Minogue T."/>
            <person name="Wolcott M."/>
            <person name="Wasieloski L."/>
            <person name="Aguilar W."/>
            <person name="Moore D."/>
            <person name="Tallon L.J."/>
            <person name="Sadzewicz L."/>
            <person name="Ott S."/>
            <person name="Zhao X."/>
            <person name="Nagaraj S."/>
            <person name="Vavikolanu K."/>
            <person name="Aluvathingal J."/>
            <person name="Nadendla S."/>
            <person name="Sichtig H."/>
        </authorList>
    </citation>
    <scope>NUCLEOTIDE SEQUENCE</scope>
    <source>
        <strain evidence="9">FDAARGOS_390</strain>
    </source>
</reference>
<evidence type="ECO:0000256" key="8">
    <source>
        <dbReference type="SAM" id="Phobius"/>
    </source>
</evidence>
<accession>A0A095W5J4</accession>
<dbReference type="PANTHER" id="PTHR39583">
    <property type="entry name" value="TYPE II SECRETION SYSTEM PROTEIN J-RELATED"/>
    <property type="match status" value="1"/>
</dbReference>
<dbReference type="EMBL" id="CP104214">
    <property type="protein sequence ID" value="UWX70241.1"/>
    <property type="molecule type" value="Genomic_DNA"/>
</dbReference>
<dbReference type="SUPFAM" id="SSF54523">
    <property type="entry name" value="Pili subunits"/>
    <property type="match status" value="1"/>
</dbReference>
<dbReference type="RefSeq" id="WP_036035215.1">
    <property type="nucleotide sequence ID" value="NZ_CADEPO010000001.1"/>
</dbReference>
<dbReference type="GO" id="GO:0015628">
    <property type="term" value="P:protein secretion by the type II secretion system"/>
    <property type="evidence" value="ECO:0007669"/>
    <property type="project" value="TreeGrafter"/>
</dbReference>
<evidence type="ECO:0000256" key="3">
    <source>
        <dbReference type="ARBA" id="ARBA00022481"/>
    </source>
</evidence>
<evidence type="ECO:0000256" key="1">
    <source>
        <dbReference type="ARBA" id="ARBA00004377"/>
    </source>
</evidence>
<dbReference type="Proteomes" id="UP000220629">
    <property type="component" value="Unassembled WGS sequence"/>
</dbReference>
<evidence type="ECO:0000256" key="7">
    <source>
        <dbReference type="ARBA" id="ARBA00023136"/>
    </source>
</evidence>
<gene>
    <name evidence="9" type="ORF">CRM94_18070</name>
    <name evidence="10" type="ORF">NYZ96_00205</name>
</gene>
<keyword evidence="5 8" id="KW-0812">Transmembrane</keyword>
<evidence type="ECO:0000256" key="2">
    <source>
        <dbReference type="ARBA" id="ARBA00022475"/>
    </source>
</evidence>
<dbReference type="AlphaFoldDB" id="A0A095W5J4"/>
<keyword evidence="7 8" id="KW-0472">Membrane</keyword>
<comment type="subcellular location">
    <subcellularLocation>
        <location evidence="1">Cell inner membrane</location>
        <topology evidence="1">Single-pass membrane protein</topology>
    </subcellularLocation>
</comment>
<keyword evidence="4" id="KW-0997">Cell inner membrane</keyword>